<dbReference type="Gene3D" id="3.40.390.10">
    <property type="entry name" value="Collagenase (Catalytic Domain)"/>
    <property type="match status" value="1"/>
</dbReference>
<evidence type="ECO:0000256" key="1">
    <source>
        <dbReference type="SAM" id="SignalP"/>
    </source>
</evidence>
<evidence type="ECO:0000313" key="2">
    <source>
        <dbReference type="EMBL" id="EPE33194.1"/>
    </source>
</evidence>
<keyword evidence="1" id="KW-0732">Signal</keyword>
<proteinExistence type="predicted"/>
<reference evidence="2 3" key="1">
    <citation type="journal article" date="2013" name="BMC Genomics">
        <title>Genomics-driven discovery of the pneumocandin biosynthetic gene cluster in the fungus Glarea lozoyensis.</title>
        <authorList>
            <person name="Chen L."/>
            <person name="Yue Q."/>
            <person name="Zhang X."/>
            <person name="Xiang M."/>
            <person name="Wang C."/>
            <person name="Li S."/>
            <person name="Che Y."/>
            <person name="Ortiz-Lopez F.J."/>
            <person name="Bills G.F."/>
            <person name="Liu X."/>
            <person name="An Z."/>
        </authorList>
    </citation>
    <scope>NUCLEOTIDE SEQUENCE [LARGE SCALE GENOMIC DNA]</scope>
    <source>
        <strain evidence="3">ATCC 20868 / MF5171</strain>
    </source>
</reference>
<feature type="signal peptide" evidence="1">
    <location>
        <begin position="1"/>
        <end position="21"/>
    </location>
</feature>
<accession>S3D7U8</accession>
<dbReference type="HOGENOM" id="CLU_637856_0_0_1"/>
<sequence>MFYQKLTSFTLIFLQVPFALPATLPQDYSTTLDKGASNITHYCRDSTHPITPGEIKMLQEQANAYQGIFWDVAYPGGNGLSGSKTDGGCDLDSYDILVEATRNAVSLADFRGTDLIREDRSFNKFFVRNSVAPIGGRWTSMEKEEKNRRDRVTYQCKDVEFSHAGFHGCEGGATAYTSNIKRSFLGWTIVFCPKFFSLKYLNEILARSSVPESSLGNLDLVSYEQVLLHEWLHNDIMGYTEHLVDVIDSIDDVSPKRKIYGMSEARDYAWKFMKGRLNTMKVNHVVASNVENYVWYFVDKLYGARWGWNGNGNAFQLKKIQLAEIKDAIVEQAPVQADTLDVGGETPDPATLPPAKWPADCHGDLLIDTIDTSALVCDYVVPPDDEPAPTTTASPSPLPVVKLPPDPKNCSCNESGCTPASPDCCADGTC</sequence>
<dbReference type="Proteomes" id="UP000016922">
    <property type="component" value="Unassembled WGS sequence"/>
</dbReference>
<dbReference type="RefSeq" id="XP_008079811.1">
    <property type="nucleotide sequence ID" value="XM_008081620.1"/>
</dbReference>
<dbReference type="InterPro" id="IPR024079">
    <property type="entry name" value="MetalloPept_cat_dom_sf"/>
</dbReference>
<dbReference type="eggNOG" id="ENOG502STHK">
    <property type="taxonomic scope" value="Eukaryota"/>
</dbReference>
<keyword evidence="2" id="KW-0645">Protease</keyword>
<feature type="chain" id="PRO_5004519340" evidence="1">
    <location>
        <begin position="22"/>
        <end position="430"/>
    </location>
</feature>
<dbReference type="GO" id="GO:0006508">
    <property type="term" value="P:proteolysis"/>
    <property type="evidence" value="ECO:0007669"/>
    <property type="project" value="UniProtKB-KW"/>
</dbReference>
<evidence type="ECO:0000313" key="3">
    <source>
        <dbReference type="Proteomes" id="UP000016922"/>
    </source>
</evidence>
<organism evidence="2 3">
    <name type="scientific">Glarea lozoyensis (strain ATCC 20868 / MF5171)</name>
    <dbReference type="NCBI Taxonomy" id="1116229"/>
    <lineage>
        <taxon>Eukaryota</taxon>
        <taxon>Fungi</taxon>
        <taxon>Dikarya</taxon>
        <taxon>Ascomycota</taxon>
        <taxon>Pezizomycotina</taxon>
        <taxon>Leotiomycetes</taxon>
        <taxon>Helotiales</taxon>
        <taxon>Helotiaceae</taxon>
        <taxon>Glarea</taxon>
    </lineage>
</organism>
<dbReference type="EMBL" id="KE145358">
    <property type="protein sequence ID" value="EPE33194.1"/>
    <property type="molecule type" value="Genomic_DNA"/>
</dbReference>
<keyword evidence="3" id="KW-1185">Reference proteome</keyword>
<keyword evidence="2" id="KW-0378">Hydrolase</keyword>
<dbReference type="SUPFAM" id="SSF55486">
    <property type="entry name" value="Metalloproteases ('zincins'), catalytic domain"/>
    <property type="match status" value="1"/>
</dbReference>
<keyword evidence="2" id="KW-0482">Metalloprotease</keyword>
<name>S3D7U8_GLAL2</name>
<dbReference type="KEGG" id="glz:GLAREA_06206"/>
<dbReference type="GeneID" id="19465260"/>
<dbReference type="GO" id="GO:0008237">
    <property type="term" value="F:metallopeptidase activity"/>
    <property type="evidence" value="ECO:0007669"/>
    <property type="project" value="UniProtKB-KW"/>
</dbReference>
<dbReference type="AlphaFoldDB" id="S3D7U8"/>
<protein>
    <submittedName>
        <fullName evidence="2">Metalloproteases (Zincins), catalytic</fullName>
    </submittedName>
</protein>
<dbReference type="OrthoDB" id="3482317at2759"/>
<gene>
    <name evidence="2" type="ORF">GLAREA_06206</name>
</gene>